<accession>A0A0W0WTW8</accession>
<dbReference type="EMBL" id="LNYO01000013">
    <property type="protein sequence ID" value="KTD35727.1"/>
    <property type="molecule type" value="Genomic_DNA"/>
</dbReference>
<protein>
    <submittedName>
        <fullName evidence="1">DNA polymerase V, subunit C</fullName>
    </submittedName>
</protein>
<proteinExistence type="predicted"/>
<comment type="caution">
    <text evidence="1">The sequence shown here is derived from an EMBL/GenBank/DDBJ whole genome shotgun (WGS) entry which is preliminary data.</text>
</comment>
<dbReference type="Proteomes" id="UP000054725">
    <property type="component" value="Unassembled WGS sequence"/>
</dbReference>
<dbReference type="Gene3D" id="1.10.150.20">
    <property type="entry name" value="5' to 3' exonuclease, C-terminal subdomain"/>
    <property type="match status" value="1"/>
</dbReference>
<gene>
    <name evidence="1" type="primary">umuC</name>
    <name evidence="1" type="ORF">Lnau_0711</name>
</gene>
<dbReference type="InterPro" id="IPR043502">
    <property type="entry name" value="DNA/RNA_pol_sf"/>
</dbReference>
<dbReference type="PATRIC" id="fig|45070.6.peg.757"/>
<dbReference type="RefSeq" id="WP_157070621.1">
    <property type="nucleotide sequence ID" value="NZ_CAAAIF010000001.1"/>
</dbReference>
<organism evidence="1 2">
    <name type="scientific">Legionella nautarum</name>
    <dbReference type="NCBI Taxonomy" id="45070"/>
    <lineage>
        <taxon>Bacteria</taxon>
        <taxon>Pseudomonadati</taxon>
        <taxon>Pseudomonadota</taxon>
        <taxon>Gammaproteobacteria</taxon>
        <taxon>Legionellales</taxon>
        <taxon>Legionellaceae</taxon>
        <taxon>Legionella</taxon>
    </lineage>
</organism>
<dbReference type="STRING" id="45070.Lnau_0711"/>
<dbReference type="AlphaFoldDB" id="A0A0W0WTW8"/>
<dbReference type="SUPFAM" id="SSF56672">
    <property type="entry name" value="DNA/RNA polymerases"/>
    <property type="match status" value="1"/>
</dbReference>
<keyword evidence="2" id="KW-1185">Reference proteome</keyword>
<evidence type="ECO:0000313" key="1">
    <source>
        <dbReference type="EMBL" id="KTD35727.1"/>
    </source>
</evidence>
<reference evidence="1 2" key="1">
    <citation type="submission" date="2015-11" db="EMBL/GenBank/DDBJ databases">
        <title>Genomic analysis of 38 Legionella species identifies large and diverse effector repertoires.</title>
        <authorList>
            <person name="Burstein D."/>
            <person name="Amaro F."/>
            <person name="Zusman T."/>
            <person name="Lifshitz Z."/>
            <person name="Cohen O."/>
            <person name="Gilbert J.A."/>
            <person name="Pupko T."/>
            <person name="Shuman H.A."/>
            <person name="Segal G."/>
        </authorList>
    </citation>
    <scope>NUCLEOTIDE SEQUENCE [LARGE SCALE GENOMIC DNA]</scope>
    <source>
        <strain evidence="1 2">ATCC 49506</strain>
    </source>
</reference>
<sequence>MSVLFGGVGHRWHKKLVEHGIYTAYDVAKADIAYLKAQFNVVLQRTAMELQKV</sequence>
<name>A0A0W0WTW8_9GAMM</name>
<evidence type="ECO:0000313" key="2">
    <source>
        <dbReference type="Proteomes" id="UP000054725"/>
    </source>
</evidence>